<accession>A0ABT3MU59</accession>
<dbReference type="RefSeq" id="WP_262567807.1">
    <property type="nucleotide sequence ID" value="NZ_JAPFCC010000001.1"/>
</dbReference>
<dbReference type="InterPro" id="IPR011010">
    <property type="entry name" value="DNA_brk_join_enz"/>
</dbReference>
<keyword evidence="2" id="KW-0229">DNA integration</keyword>
<sequence length="431" mass="50471">MGRAKSKKALKIPRGVQLRGETIRINFSRFGQRYFISLPELQPTQTDLDWAAGILAKVKRDIRSGSFKWNDHFPKHKLAKSELRSSENLTISELLTIYLKEYASHRKADMTLDNYRYYANRFIKPEFGHLTIPEFRVGHITQWVTRMGNKHISNTTLKSYLSPLRSAFRYAKSQNLVEYNPFIDFEWPEESRQTLQKKRARKKQKKLDVFTLEEISGLLAAGQRPQETHIIQFGFWSGLRPEELFALHWEDIDFNRGIACISRAKVFRRGYTMIEETPEEREVLKEIKTGELGERDLILLPSALSALQRQQPYTHTHSPFVFHADYNNKPWRNTNQFRNRFQKLCVLAGVRYRRPYMMRHTYASMLLKEGENENFVARQLGHVDTQMLRKVYGEFIPDSGTDNGYQLRGDWQAIEELHAPTLPAPSSWNPG</sequence>
<evidence type="ECO:0000313" key="8">
    <source>
        <dbReference type="EMBL" id="MCW7552903.1"/>
    </source>
</evidence>
<evidence type="ECO:0000256" key="5">
    <source>
        <dbReference type="PROSITE-ProRule" id="PRU01248"/>
    </source>
</evidence>
<dbReference type="Pfam" id="PF14659">
    <property type="entry name" value="Phage_int_SAM_3"/>
    <property type="match status" value="1"/>
</dbReference>
<dbReference type="InterPro" id="IPR050090">
    <property type="entry name" value="Tyrosine_recombinase_XerCD"/>
</dbReference>
<evidence type="ECO:0000313" key="9">
    <source>
        <dbReference type="Proteomes" id="UP001209854"/>
    </source>
</evidence>
<evidence type="ECO:0000259" key="6">
    <source>
        <dbReference type="PROSITE" id="PS51898"/>
    </source>
</evidence>
<dbReference type="Gene3D" id="1.10.150.130">
    <property type="match status" value="1"/>
</dbReference>
<keyword evidence="3 5" id="KW-0238">DNA-binding</keyword>
<evidence type="ECO:0000256" key="1">
    <source>
        <dbReference type="ARBA" id="ARBA00008857"/>
    </source>
</evidence>
<feature type="domain" description="Tyr recombinase" evidence="6">
    <location>
        <begin position="205"/>
        <end position="406"/>
    </location>
</feature>
<protein>
    <submittedName>
        <fullName evidence="8">Site-specific integrase</fullName>
    </submittedName>
</protein>
<dbReference type="Gene3D" id="1.10.443.10">
    <property type="entry name" value="Intergrase catalytic core"/>
    <property type="match status" value="1"/>
</dbReference>
<evidence type="ECO:0000256" key="2">
    <source>
        <dbReference type="ARBA" id="ARBA00022908"/>
    </source>
</evidence>
<dbReference type="CDD" id="cd01189">
    <property type="entry name" value="INT_ICEBs1_C_like"/>
    <property type="match status" value="1"/>
</dbReference>
<dbReference type="Proteomes" id="UP001209854">
    <property type="component" value="Unassembled WGS sequence"/>
</dbReference>
<name>A0ABT3MU59_9GAMM</name>
<organism evidence="8 9">
    <name type="scientific">Endozoicomonas gorgoniicola</name>
    <dbReference type="NCBI Taxonomy" id="1234144"/>
    <lineage>
        <taxon>Bacteria</taxon>
        <taxon>Pseudomonadati</taxon>
        <taxon>Pseudomonadota</taxon>
        <taxon>Gammaproteobacteria</taxon>
        <taxon>Oceanospirillales</taxon>
        <taxon>Endozoicomonadaceae</taxon>
        <taxon>Endozoicomonas</taxon>
    </lineage>
</organism>
<evidence type="ECO:0000259" key="7">
    <source>
        <dbReference type="PROSITE" id="PS51900"/>
    </source>
</evidence>
<comment type="caution">
    <text evidence="8">The sequence shown here is derived from an EMBL/GenBank/DDBJ whole genome shotgun (WGS) entry which is preliminary data.</text>
</comment>
<reference evidence="8 9" key="1">
    <citation type="submission" date="2022-10" db="EMBL/GenBank/DDBJ databases">
        <title>High-quality genome sequences of two octocoral-associated bacteria, Endozoicomonas euniceicola EF212 and Endozoicomonas gorgoniicola PS125.</title>
        <authorList>
            <person name="Chiou Y.-J."/>
            <person name="Chen Y.-H."/>
        </authorList>
    </citation>
    <scope>NUCLEOTIDE SEQUENCE [LARGE SCALE GENOMIC DNA]</scope>
    <source>
        <strain evidence="8 9">PS125</strain>
    </source>
</reference>
<comment type="similarity">
    <text evidence="1">Belongs to the 'phage' integrase family.</text>
</comment>
<dbReference type="InterPro" id="IPR013762">
    <property type="entry name" value="Integrase-like_cat_sf"/>
</dbReference>
<dbReference type="SUPFAM" id="SSF56349">
    <property type="entry name" value="DNA breaking-rejoining enzymes"/>
    <property type="match status" value="1"/>
</dbReference>
<dbReference type="PANTHER" id="PTHR30349">
    <property type="entry name" value="PHAGE INTEGRASE-RELATED"/>
    <property type="match status" value="1"/>
</dbReference>
<gene>
    <name evidence="8" type="ORF">NX722_09655</name>
</gene>
<dbReference type="InterPro" id="IPR022000">
    <property type="entry name" value="Min27-like_integrase_DNA_bind"/>
</dbReference>
<dbReference type="InterPro" id="IPR002104">
    <property type="entry name" value="Integrase_catalytic"/>
</dbReference>
<dbReference type="InterPro" id="IPR044068">
    <property type="entry name" value="CB"/>
</dbReference>
<dbReference type="Pfam" id="PF00589">
    <property type="entry name" value="Phage_integrase"/>
    <property type="match status" value="1"/>
</dbReference>
<dbReference type="Pfam" id="PF12167">
    <property type="entry name" value="Arm-DNA-bind_2"/>
    <property type="match status" value="1"/>
</dbReference>
<dbReference type="InterPro" id="IPR010998">
    <property type="entry name" value="Integrase_recombinase_N"/>
</dbReference>
<keyword evidence="9" id="KW-1185">Reference proteome</keyword>
<dbReference type="PROSITE" id="PS51898">
    <property type="entry name" value="TYR_RECOMBINASE"/>
    <property type="match status" value="1"/>
</dbReference>
<proteinExistence type="inferred from homology"/>
<dbReference type="PROSITE" id="PS51900">
    <property type="entry name" value="CB"/>
    <property type="match status" value="1"/>
</dbReference>
<dbReference type="InterPro" id="IPR004107">
    <property type="entry name" value="Integrase_SAM-like_N"/>
</dbReference>
<feature type="domain" description="Core-binding (CB)" evidence="7">
    <location>
        <begin position="89"/>
        <end position="172"/>
    </location>
</feature>
<evidence type="ECO:0000256" key="3">
    <source>
        <dbReference type="ARBA" id="ARBA00023125"/>
    </source>
</evidence>
<dbReference type="PANTHER" id="PTHR30349:SF64">
    <property type="entry name" value="PROPHAGE INTEGRASE INTD-RELATED"/>
    <property type="match status" value="1"/>
</dbReference>
<keyword evidence="4" id="KW-0233">DNA recombination</keyword>
<evidence type="ECO:0000256" key="4">
    <source>
        <dbReference type="ARBA" id="ARBA00023172"/>
    </source>
</evidence>
<dbReference type="EMBL" id="JAPFCC010000001">
    <property type="protein sequence ID" value="MCW7552903.1"/>
    <property type="molecule type" value="Genomic_DNA"/>
</dbReference>